<dbReference type="PANTHER" id="PTHR33356:SF5">
    <property type="entry name" value="TIP41-LIKE PROTEIN"/>
    <property type="match status" value="1"/>
</dbReference>
<evidence type="ECO:0000256" key="1">
    <source>
        <dbReference type="SAM" id="MobiDB-lite"/>
    </source>
</evidence>
<dbReference type="Gramene" id="Ma05_t31350.1">
    <property type="protein sequence ID" value="Ma05_p31350.1"/>
    <property type="gene ID" value="Ma05_g31350"/>
</dbReference>
<dbReference type="EnsemblPlants" id="Ma05_t31350.3">
    <property type="protein sequence ID" value="Ma05_p31350.3"/>
    <property type="gene ID" value="Ma05_g31350"/>
</dbReference>
<protein>
    <submittedName>
        <fullName evidence="2">(wild Malaysian banana) hypothetical protein</fullName>
    </submittedName>
</protein>
<accession>A0A804JAM4</accession>
<feature type="region of interest" description="Disordered" evidence="1">
    <location>
        <begin position="75"/>
        <end position="106"/>
    </location>
</feature>
<dbReference type="Proteomes" id="UP000012960">
    <property type="component" value="Unplaced"/>
</dbReference>
<evidence type="ECO:0000313" key="4">
    <source>
        <dbReference type="Proteomes" id="UP000012960"/>
    </source>
</evidence>
<dbReference type="PANTHER" id="PTHR33356">
    <property type="entry name" value="TIP41-LIKE PROTEIN"/>
    <property type="match status" value="1"/>
</dbReference>
<dbReference type="OrthoDB" id="773076at2759"/>
<name>A0A804JAM4_MUSAM</name>
<keyword evidence="4" id="KW-1185">Reference proteome</keyword>
<evidence type="ECO:0000313" key="3">
    <source>
        <dbReference type="EnsemblPlants" id="Ma05_p31350.1"/>
    </source>
</evidence>
<reference evidence="3" key="2">
    <citation type="submission" date="2021-05" db="UniProtKB">
        <authorList>
            <consortium name="EnsemblPlants"/>
        </authorList>
    </citation>
    <scope>IDENTIFICATION</scope>
    <source>
        <strain evidence="3">subsp. malaccensis</strain>
    </source>
</reference>
<gene>
    <name evidence="2" type="ORF">GSMUA_283230.1</name>
</gene>
<feature type="compositionally biased region" description="Low complexity" evidence="1">
    <location>
        <begin position="85"/>
        <end position="100"/>
    </location>
</feature>
<dbReference type="AlphaFoldDB" id="A0A804JAM4"/>
<sequence length="385" mass="41748">MAKEYQGEELWLPSHFLCDAFFLEGGPKNGGETVDDVAGLAQQMARYFLPCAHEDAPVAAPEHAKAMARSPQSTLCAWSTSNKGSPNGPSLVSSPPSSSPLAQRSKDDPCDLLCEAADQVMLLRRLGDLGRHRTVYDRGVLGPPRLPLPATFAISRNIDDGYDASTPVFTLEQLQAARFYHLKRQQTMNQQLSAAWGRQSKARCCGGRDGEGRCGWPLDLSPSAWPPLREPQLPKQRPPQPVAGMRTVFLDGSHARKEPIGTGVFLPRSACNVLDPRKTTGRPTALVPARKVQASSLNLEVLAGRPDFPGRLVVGHGNYCPDAFVSVDCVRNYLFVCPADARIRPSSAVPSHQTKKHHRLGAQPTAAAAAAVVAHEVGLPQEWTY</sequence>
<dbReference type="EnsemblPlants" id="Ma05_t31350.1">
    <property type="protein sequence ID" value="Ma05_p31350.1"/>
    <property type="gene ID" value="Ma05_g31350"/>
</dbReference>
<dbReference type="InParanoid" id="A0A804JAM4"/>
<dbReference type="Gramene" id="Ma05_t31350.3">
    <property type="protein sequence ID" value="Ma05_p31350.3"/>
    <property type="gene ID" value="Ma05_g31350"/>
</dbReference>
<feature type="compositionally biased region" description="Polar residues" evidence="1">
    <location>
        <begin position="75"/>
        <end position="84"/>
    </location>
</feature>
<dbReference type="FunCoup" id="A0A804JAM4">
    <property type="interactions" value="1516"/>
</dbReference>
<reference evidence="2" key="1">
    <citation type="submission" date="2021-03" db="EMBL/GenBank/DDBJ databases">
        <authorList>
            <consortium name="Genoscope - CEA"/>
            <person name="William W."/>
        </authorList>
    </citation>
    <scope>NUCLEOTIDE SEQUENCE</scope>
    <source>
        <strain evidence="2">Doubled-haploid Pahang</strain>
    </source>
</reference>
<evidence type="ECO:0000313" key="2">
    <source>
        <dbReference type="EMBL" id="CAG1840671.1"/>
    </source>
</evidence>
<proteinExistence type="predicted"/>
<organism evidence="3 4">
    <name type="scientific">Musa acuminata subsp. malaccensis</name>
    <name type="common">Wild banana</name>
    <name type="synonym">Musa malaccensis</name>
    <dbReference type="NCBI Taxonomy" id="214687"/>
    <lineage>
        <taxon>Eukaryota</taxon>
        <taxon>Viridiplantae</taxon>
        <taxon>Streptophyta</taxon>
        <taxon>Embryophyta</taxon>
        <taxon>Tracheophyta</taxon>
        <taxon>Spermatophyta</taxon>
        <taxon>Magnoliopsida</taxon>
        <taxon>Liliopsida</taxon>
        <taxon>Zingiberales</taxon>
        <taxon>Musaceae</taxon>
        <taxon>Musa</taxon>
    </lineage>
</organism>
<dbReference type="EMBL" id="HG996470">
    <property type="protein sequence ID" value="CAG1840671.1"/>
    <property type="molecule type" value="Genomic_DNA"/>
</dbReference>
<dbReference type="OMA" id="RINENHG"/>